<keyword evidence="2" id="KW-1185">Reference proteome</keyword>
<gene>
    <name evidence="1" type="ORF">CDAR_432111</name>
</gene>
<sequence>MLRCRLDTSNHPYRTLPTSHNTVSFDFSSGKEWLRRKRALFLEKRTWLGDFFELFRLEKRKLFSFPPFSPYLTSPTRVSCQFIRRGKPTELIPRSRSTCVIITIHRIVNYILEGKWLKFKFYFMAYIINFESYDH</sequence>
<organism evidence="1 2">
    <name type="scientific">Caerostris darwini</name>
    <dbReference type="NCBI Taxonomy" id="1538125"/>
    <lineage>
        <taxon>Eukaryota</taxon>
        <taxon>Metazoa</taxon>
        <taxon>Ecdysozoa</taxon>
        <taxon>Arthropoda</taxon>
        <taxon>Chelicerata</taxon>
        <taxon>Arachnida</taxon>
        <taxon>Araneae</taxon>
        <taxon>Araneomorphae</taxon>
        <taxon>Entelegynae</taxon>
        <taxon>Araneoidea</taxon>
        <taxon>Araneidae</taxon>
        <taxon>Caerostris</taxon>
    </lineage>
</organism>
<dbReference type="EMBL" id="BPLQ01010632">
    <property type="protein sequence ID" value="GIY52108.1"/>
    <property type="molecule type" value="Genomic_DNA"/>
</dbReference>
<protein>
    <submittedName>
        <fullName evidence="1">Uncharacterized protein</fullName>
    </submittedName>
</protein>
<name>A0AAV4U2Z4_9ARAC</name>
<reference evidence="1 2" key="1">
    <citation type="submission" date="2021-06" db="EMBL/GenBank/DDBJ databases">
        <title>Caerostris darwini draft genome.</title>
        <authorList>
            <person name="Kono N."/>
            <person name="Arakawa K."/>
        </authorList>
    </citation>
    <scope>NUCLEOTIDE SEQUENCE [LARGE SCALE GENOMIC DNA]</scope>
</reference>
<evidence type="ECO:0000313" key="2">
    <source>
        <dbReference type="Proteomes" id="UP001054837"/>
    </source>
</evidence>
<dbReference type="AlphaFoldDB" id="A0AAV4U2Z4"/>
<evidence type="ECO:0000313" key="1">
    <source>
        <dbReference type="EMBL" id="GIY52108.1"/>
    </source>
</evidence>
<proteinExistence type="predicted"/>
<accession>A0AAV4U2Z4</accession>
<comment type="caution">
    <text evidence="1">The sequence shown here is derived from an EMBL/GenBank/DDBJ whole genome shotgun (WGS) entry which is preliminary data.</text>
</comment>
<dbReference type="Proteomes" id="UP001054837">
    <property type="component" value="Unassembled WGS sequence"/>
</dbReference>